<dbReference type="Proteomes" id="UP000006633">
    <property type="component" value="Chromosome"/>
</dbReference>
<sequence length="990" mass="108677">MVKRRLDTHLALVFGVTVTVALAGIVFFVNSRAASILHDATGILFARMAGESRSHIDKSFNTLDMLTRVFANEPELAAPQIVDRRAVIERFRVVMDTMPYTSAIYVGYDNGDFLLLRHLTSEDARRSLMAGDDAAYFLQTIEHRPAGTKTTLSFLDGALRLVGSLDRPDFTFDPRRRGWYDEAMARDGPVLTAPYRFFATAEIGVTIAHRLASGRGVVGIDLSLADLSQELRRMKSTPSTEILIADEDGTVIAASNPHAALPSSARNLANRSRANSVPIPAIVPALLAAVRSGAREETATIVERGRDWMMHVEPLDSGPWTFAMAVAMPHDEVMVGVRSLVATLGWISLGLILLVIVAIRLTARAVSLPLMAIAREAEAIQSFSFKDAPDGVHSSVAEIDTLSRAIRNARLTIQRFIEIGRTLAAERDPDRLVDRLLQETISITGAEAGLILLGEDDGKGYALVMRRADGRPVSGHAPNRLAADAGGMGGRIIHALGRKTVSHFDAVDLVGDPIGQALIGGLKLTLGQVLRHSVIPLLDRGDAVIGALVLIVRVDQDDKISDDHLDLARALSGNAAVAIETTLALRSRKALLDAVIRMMAQAIDAKSPYTNGHCQRVPVLTQALARAACDTREGPFADFDLTPEEWEAVDVASWLHDCGKLTTAEYVIDKATKLETITDRIHEVRMRFELLKARAETDYWKGVAGGGDEPALRAARDAALQRIDDDFAFVAECNLGGEAMEPERLARLKRIAAQTWTRTLSDRAGISASERRRRERVAEAPLPVEEPLLADAPHHIIHHFRNHLDEMEAAEGFTLVRPANRLNLGEVYNLSIARGTLTAEERYEINRHITRTILMLEALPLSGALTRVPEYAGGHHEHMDGTGYPRSLTRDQMSPIARMMAIADVFEALTAADRPYKRAKSLSEAIRIMGFMKRDNHLDPDLMDLFLTSGLWRDYAERYLDRGQMDEPDVAAVLAIRPKEQEPPPVRAAE</sequence>
<dbReference type="Pfam" id="PF13185">
    <property type="entry name" value="GAF_2"/>
    <property type="match status" value="1"/>
</dbReference>
<dbReference type="SUPFAM" id="SSF109604">
    <property type="entry name" value="HD-domain/PDEase-like"/>
    <property type="match status" value="2"/>
</dbReference>
<dbReference type="EMBL" id="CP002026">
    <property type="protein sequence ID" value="ADH91128.1"/>
    <property type="molecule type" value="Genomic_DNA"/>
</dbReference>
<dbReference type="PANTHER" id="PTHR43155">
    <property type="entry name" value="CYCLIC DI-GMP PHOSPHODIESTERASE PA4108-RELATED"/>
    <property type="match status" value="1"/>
</dbReference>
<keyword evidence="1" id="KW-1133">Transmembrane helix</keyword>
<dbReference type="Pfam" id="PF13487">
    <property type="entry name" value="HD_5"/>
    <property type="match status" value="1"/>
</dbReference>
<keyword evidence="1" id="KW-0472">Membrane</keyword>
<keyword evidence="4" id="KW-1185">Reference proteome</keyword>
<evidence type="ECO:0000313" key="3">
    <source>
        <dbReference type="EMBL" id="ADH91128.1"/>
    </source>
</evidence>
<dbReference type="PROSITE" id="PS51832">
    <property type="entry name" value="HD_GYP"/>
    <property type="match status" value="1"/>
</dbReference>
<dbReference type="InterPro" id="IPR003018">
    <property type="entry name" value="GAF"/>
</dbReference>
<dbReference type="KEGG" id="sno:Snov_3858"/>
<dbReference type="Gene3D" id="1.10.3210.10">
    <property type="entry name" value="Hypothetical protein af1432"/>
    <property type="match status" value="2"/>
</dbReference>
<reference evidence="3 4" key="1">
    <citation type="journal article" date="2012" name="Stand. Genomic Sci.">
        <title>Complete genome sequence of the facultatively chemolithoautotrophic and methylotrophic alpha Proteobacterium Starkeya novella type strain (ATCC 8093(T)).</title>
        <authorList>
            <person name="Kappler U."/>
            <person name="Davenport K."/>
            <person name="Beatson S."/>
            <person name="Lucas S."/>
            <person name="Lapidus A."/>
            <person name="Copeland A."/>
            <person name="Berry K.W."/>
            <person name="Glavina Del Rio T."/>
            <person name="Hammon N."/>
            <person name="Dalin E."/>
            <person name="Tice H."/>
            <person name="Pitluck S."/>
            <person name="Richardson P."/>
            <person name="Bruce D."/>
            <person name="Goodwin L.A."/>
            <person name="Han C."/>
            <person name="Tapia R."/>
            <person name="Detter J.C."/>
            <person name="Chang Y.J."/>
            <person name="Jeffries C.D."/>
            <person name="Land M."/>
            <person name="Hauser L."/>
            <person name="Kyrpides N.C."/>
            <person name="Goker M."/>
            <person name="Ivanova N."/>
            <person name="Klenk H.P."/>
            <person name="Woyke T."/>
        </authorList>
    </citation>
    <scope>NUCLEOTIDE SEQUENCE [LARGE SCALE GENOMIC DNA]</scope>
    <source>
        <strain evidence="4">ATCC 8093 / DSM 506 / JCM 20403 / CCM 1077 / IAM 12100 / NBRC 12443 / NCIMB 10456</strain>
    </source>
</reference>
<dbReference type="CDD" id="cd00077">
    <property type="entry name" value="HDc"/>
    <property type="match status" value="1"/>
</dbReference>
<accession>D6ZZ09</accession>
<dbReference type="CDD" id="cd18774">
    <property type="entry name" value="PDC2_HK_sensor"/>
    <property type="match status" value="1"/>
</dbReference>
<dbReference type="eggNOG" id="COG2206">
    <property type="taxonomic scope" value="Bacteria"/>
</dbReference>
<dbReference type="HOGENOM" id="CLU_010403_1_0_5"/>
<protein>
    <submittedName>
        <fullName evidence="3">Metal dependent phosphohydrolase</fullName>
    </submittedName>
</protein>
<dbReference type="eggNOG" id="COG4191">
    <property type="taxonomic scope" value="Bacteria"/>
</dbReference>
<keyword evidence="1" id="KW-0812">Transmembrane</keyword>
<dbReference type="GO" id="GO:0008081">
    <property type="term" value="F:phosphoric diester hydrolase activity"/>
    <property type="evidence" value="ECO:0007669"/>
    <property type="project" value="UniProtKB-ARBA"/>
</dbReference>
<evidence type="ECO:0000259" key="2">
    <source>
        <dbReference type="PROSITE" id="PS51832"/>
    </source>
</evidence>
<dbReference type="SUPFAM" id="SSF55781">
    <property type="entry name" value="GAF domain-like"/>
    <property type="match status" value="1"/>
</dbReference>
<feature type="transmembrane region" description="Helical" evidence="1">
    <location>
        <begin position="340"/>
        <end position="361"/>
    </location>
</feature>
<proteinExistence type="predicted"/>
<evidence type="ECO:0000313" key="4">
    <source>
        <dbReference type="Proteomes" id="UP000006633"/>
    </source>
</evidence>
<dbReference type="PANTHER" id="PTHR43155:SF2">
    <property type="entry name" value="CYCLIC DI-GMP PHOSPHODIESTERASE PA4108"/>
    <property type="match status" value="1"/>
</dbReference>
<dbReference type="InterPro" id="IPR029151">
    <property type="entry name" value="Sensor-like_sf"/>
</dbReference>
<dbReference type="eggNOG" id="COG2203">
    <property type="taxonomic scope" value="Bacteria"/>
</dbReference>
<dbReference type="Gene3D" id="3.30.450.40">
    <property type="match status" value="1"/>
</dbReference>
<organism evidence="3 4">
    <name type="scientific">Ancylobacter novellus (strain ATCC 8093 / DSM 506 / JCM 20403 / CCM 1077 / IAM 12100 / NBRC 12443 / NCIMB 10456)</name>
    <name type="common">Starkeya novella</name>
    <dbReference type="NCBI Taxonomy" id="639283"/>
    <lineage>
        <taxon>Bacteria</taxon>
        <taxon>Pseudomonadati</taxon>
        <taxon>Pseudomonadota</taxon>
        <taxon>Alphaproteobacteria</taxon>
        <taxon>Hyphomicrobiales</taxon>
        <taxon>Xanthobacteraceae</taxon>
        <taxon>Ancylobacter</taxon>
    </lineage>
</organism>
<dbReference type="RefSeq" id="WP_013168629.1">
    <property type="nucleotide sequence ID" value="NC_014217.1"/>
</dbReference>
<dbReference type="InterPro" id="IPR029016">
    <property type="entry name" value="GAF-like_dom_sf"/>
</dbReference>
<feature type="domain" description="HD-GYP" evidence="2">
    <location>
        <begin position="753"/>
        <end position="962"/>
    </location>
</feature>
<dbReference type="Gene3D" id="3.30.450.20">
    <property type="entry name" value="PAS domain"/>
    <property type="match status" value="1"/>
</dbReference>
<gene>
    <name evidence="3" type="ordered locus">Snov_3858</name>
</gene>
<dbReference type="InterPro" id="IPR003607">
    <property type="entry name" value="HD/PDEase_dom"/>
</dbReference>
<dbReference type="AlphaFoldDB" id="D6ZZ09"/>
<dbReference type="SUPFAM" id="SSF103190">
    <property type="entry name" value="Sensory domain-like"/>
    <property type="match status" value="1"/>
</dbReference>
<dbReference type="InterPro" id="IPR037522">
    <property type="entry name" value="HD_GYP_dom"/>
</dbReference>
<name>D6ZZ09_ANCN5</name>
<evidence type="ECO:0000256" key="1">
    <source>
        <dbReference type="SAM" id="Phobius"/>
    </source>
</evidence>
<dbReference type="STRING" id="639283.Snov_3858"/>